<protein>
    <submittedName>
        <fullName evidence="3">Aldehyde dehydrogenase (NADP(+)) ald6</fullName>
    </submittedName>
</protein>
<evidence type="ECO:0000313" key="3">
    <source>
        <dbReference type="EMBL" id="KAL1899809.1"/>
    </source>
</evidence>
<sequence length="573" mass="62970">MTITSTTALTPYTYTHTRPPAERSFSTTSSAKYPRVSPGTIIPRPPPSVSPRIQRPEWQMHPATPLYELPLSVIDLDAIDNPNVRPYDEEFDGYYEKQKWAKAHASIDALAERLAQTEKQIEAARLRMKVMESQRTPWQVLDKDVWAAVLNVREPGHGNVLHHNGISARLAATPQKVPLLLNRALVARERQDMTKTADLLMEALTKSRTPIEVRRIVSLAVQTAGGRAAAIQCSEAIAHKLVSFIETQEWSKYKEKDERGTASQVTAMLLNWSYALRLEGEQNLGKATSLWALGMWTAALTNNITAMQRFLQVGLGQGTAEDCKRLLSTYTSTAAKDAGAWPAAALALDMVLDRMRDTPATLDGTRAELFSLVTGVNLLRPAPDAGPEVSFRVLLERLPSHAPYSHLYTSALAELGAVRTLWEVVDKTQATLDADIIVAVALRYAAYLETVTETPGLTAMAGSVPPTATTGLDKSSANSSIWDLQTIVNSETQRTMTRQPPTLFPTLRPLPRELEKRTHLIVDDAFRAEVVAAFSKSSAEEAVKAIYVLLQKRIDSSSRLDSGESGASMTSDS</sequence>
<keyword evidence="4" id="KW-1185">Reference proteome</keyword>
<reference evidence="3 4" key="1">
    <citation type="journal article" date="2024" name="IMA Fungus">
        <title>IMA Genome - F19 : A genome assembly and annotation guide to empower mycologists, including annotated draft genome sequences of Ceratocystis pirilliformis, Diaporthe australafricana, Fusarium ophioides, Paecilomyces lecythidis, and Sporothrix stenoceras.</title>
        <authorList>
            <person name="Aylward J."/>
            <person name="Wilson A.M."/>
            <person name="Visagie C.M."/>
            <person name="Spraker J."/>
            <person name="Barnes I."/>
            <person name="Buitendag C."/>
            <person name="Ceriani C."/>
            <person name="Del Mar Angel L."/>
            <person name="du Plessis D."/>
            <person name="Fuchs T."/>
            <person name="Gasser K."/>
            <person name="Kramer D."/>
            <person name="Li W."/>
            <person name="Munsamy K."/>
            <person name="Piso A."/>
            <person name="Price J.L."/>
            <person name="Sonnekus B."/>
            <person name="Thomas C."/>
            <person name="van der Nest A."/>
            <person name="van Dijk A."/>
            <person name="van Heerden A."/>
            <person name="van Vuuren N."/>
            <person name="Yilmaz N."/>
            <person name="Duong T.A."/>
            <person name="van der Merwe N.A."/>
            <person name="Wingfield M.J."/>
            <person name="Wingfield B.D."/>
        </authorList>
    </citation>
    <scope>NUCLEOTIDE SEQUENCE [LARGE SCALE GENOMIC DNA]</scope>
    <source>
        <strain evidence="3 4">CMW 5346</strain>
    </source>
</reference>
<keyword evidence="1" id="KW-0175">Coiled coil</keyword>
<dbReference type="EMBL" id="JAWCUI010000011">
    <property type="protein sequence ID" value="KAL1899809.1"/>
    <property type="molecule type" value="Genomic_DNA"/>
</dbReference>
<feature type="region of interest" description="Disordered" evidence="2">
    <location>
        <begin position="1"/>
        <end position="49"/>
    </location>
</feature>
<gene>
    <name evidence="3" type="primary">ALD6_1</name>
    <name evidence="3" type="ORF">Sste5346_002675</name>
</gene>
<feature type="coiled-coil region" evidence="1">
    <location>
        <begin position="107"/>
        <end position="134"/>
    </location>
</feature>
<evidence type="ECO:0000256" key="1">
    <source>
        <dbReference type="SAM" id="Coils"/>
    </source>
</evidence>
<comment type="caution">
    <text evidence="3">The sequence shown here is derived from an EMBL/GenBank/DDBJ whole genome shotgun (WGS) entry which is preliminary data.</text>
</comment>
<name>A0ABR3ZJU4_9PEZI</name>
<dbReference type="Proteomes" id="UP001583186">
    <property type="component" value="Unassembled WGS sequence"/>
</dbReference>
<evidence type="ECO:0000313" key="4">
    <source>
        <dbReference type="Proteomes" id="UP001583186"/>
    </source>
</evidence>
<accession>A0ABR3ZJU4</accession>
<evidence type="ECO:0000256" key="2">
    <source>
        <dbReference type="SAM" id="MobiDB-lite"/>
    </source>
</evidence>
<feature type="compositionally biased region" description="Low complexity" evidence="2">
    <location>
        <begin position="1"/>
        <end position="17"/>
    </location>
</feature>
<proteinExistence type="predicted"/>
<organism evidence="3 4">
    <name type="scientific">Sporothrix stenoceras</name>
    <dbReference type="NCBI Taxonomy" id="5173"/>
    <lineage>
        <taxon>Eukaryota</taxon>
        <taxon>Fungi</taxon>
        <taxon>Dikarya</taxon>
        <taxon>Ascomycota</taxon>
        <taxon>Pezizomycotina</taxon>
        <taxon>Sordariomycetes</taxon>
        <taxon>Sordariomycetidae</taxon>
        <taxon>Ophiostomatales</taxon>
        <taxon>Ophiostomataceae</taxon>
        <taxon>Sporothrix</taxon>
    </lineage>
</organism>